<dbReference type="OrthoDB" id="5809458at2759"/>
<dbReference type="SFLD" id="SFLDS00019">
    <property type="entry name" value="Glutathione_Transferase_(cytos"/>
    <property type="match status" value="1"/>
</dbReference>
<gene>
    <name evidence="3" type="ORF">CC80DRAFT_437556</name>
</gene>
<dbReference type="InterPro" id="IPR026928">
    <property type="entry name" value="FAX/IsoI-like"/>
</dbReference>
<dbReference type="AlphaFoldDB" id="A0A6A5U878"/>
<proteinExistence type="inferred from homology"/>
<evidence type="ECO:0000259" key="2">
    <source>
        <dbReference type="Pfam" id="PF17172"/>
    </source>
</evidence>
<evidence type="ECO:0000256" key="1">
    <source>
        <dbReference type="ARBA" id="ARBA00006475"/>
    </source>
</evidence>
<dbReference type="Proteomes" id="UP000800035">
    <property type="component" value="Unassembled WGS sequence"/>
</dbReference>
<feature type="domain" description="Thioredoxin-like fold" evidence="2">
    <location>
        <begin position="26"/>
        <end position="125"/>
    </location>
</feature>
<evidence type="ECO:0000313" key="3">
    <source>
        <dbReference type="EMBL" id="KAF1960550.1"/>
    </source>
</evidence>
<dbReference type="PANTHER" id="PTHR12289">
    <property type="entry name" value="METAXIN RELATED"/>
    <property type="match status" value="1"/>
</dbReference>
<dbReference type="SFLD" id="SFLDG01180">
    <property type="entry name" value="SUF1"/>
    <property type="match status" value="1"/>
</dbReference>
<dbReference type="InterPro" id="IPR040079">
    <property type="entry name" value="Glutathione_S-Trfase"/>
</dbReference>
<dbReference type="SFLD" id="SFLDG01200">
    <property type="entry name" value="SUF1.1"/>
    <property type="match status" value="1"/>
</dbReference>
<dbReference type="Pfam" id="PF17172">
    <property type="entry name" value="GST_N_4"/>
    <property type="match status" value="1"/>
</dbReference>
<organism evidence="3 4">
    <name type="scientific">Byssothecium circinans</name>
    <dbReference type="NCBI Taxonomy" id="147558"/>
    <lineage>
        <taxon>Eukaryota</taxon>
        <taxon>Fungi</taxon>
        <taxon>Dikarya</taxon>
        <taxon>Ascomycota</taxon>
        <taxon>Pezizomycotina</taxon>
        <taxon>Dothideomycetes</taxon>
        <taxon>Pleosporomycetidae</taxon>
        <taxon>Pleosporales</taxon>
        <taxon>Massarineae</taxon>
        <taxon>Massarinaceae</taxon>
        <taxon>Byssothecium</taxon>
    </lineage>
</organism>
<dbReference type="InterPro" id="IPR012336">
    <property type="entry name" value="Thioredoxin-like_fold"/>
</dbReference>
<evidence type="ECO:0000313" key="4">
    <source>
        <dbReference type="Proteomes" id="UP000800035"/>
    </source>
</evidence>
<sequence length="260" mass="28559">MATSSPQIEITLFRGSDEPGHFVWSPFVTKVEFRLRTSNTSYTRAIGAAASGPKGKIPYLDLTMPGQPTLHLADSTLILKSLVESNLINDVNSALSPAQKGIDLAIRALFEEKLYFLQAHERWIVNFETMRDHILAAVPLPQRLAVGEHVKGEITRKLDLQGVGRFTEPEKRAAIRDIWEGLSGLLEASKANVGDGGVFWVLGGPLPSEADATVFGFAASVLISEASPQSMELVKREFPVVVEYAKRVQARWFGDYALPL</sequence>
<dbReference type="EMBL" id="ML976982">
    <property type="protein sequence ID" value="KAF1960550.1"/>
    <property type="molecule type" value="Genomic_DNA"/>
</dbReference>
<name>A0A6A5U878_9PLEO</name>
<dbReference type="GO" id="GO:0005737">
    <property type="term" value="C:cytoplasm"/>
    <property type="evidence" value="ECO:0007669"/>
    <property type="project" value="TreeGrafter"/>
</dbReference>
<accession>A0A6A5U878</accession>
<dbReference type="PANTHER" id="PTHR12289:SF41">
    <property type="entry name" value="FAILED AXON CONNECTIONS-RELATED"/>
    <property type="match status" value="1"/>
</dbReference>
<keyword evidence="4" id="KW-1185">Reference proteome</keyword>
<comment type="similarity">
    <text evidence="1">Belongs to the FAX family.</text>
</comment>
<protein>
    <recommendedName>
        <fullName evidence="2">Thioredoxin-like fold domain-containing protein</fullName>
    </recommendedName>
</protein>
<reference evidence="3" key="1">
    <citation type="journal article" date="2020" name="Stud. Mycol.">
        <title>101 Dothideomycetes genomes: a test case for predicting lifestyles and emergence of pathogens.</title>
        <authorList>
            <person name="Haridas S."/>
            <person name="Albert R."/>
            <person name="Binder M."/>
            <person name="Bloem J."/>
            <person name="Labutti K."/>
            <person name="Salamov A."/>
            <person name="Andreopoulos B."/>
            <person name="Baker S."/>
            <person name="Barry K."/>
            <person name="Bills G."/>
            <person name="Bluhm B."/>
            <person name="Cannon C."/>
            <person name="Castanera R."/>
            <person name="Culley D."/>
            <person name="Daum C."/>
            <person name="Ezra D."/>
            <person name="Gonzalez J."/>
            <person name="Henrissat B."/>
            <person name="Kuo A."/>
            <person name="Liang C."/>
            <person name="Lipzen A."/>
            <person name="Lutzoni F."/>
            <person name="Magnuson J."/>
            <person name="Mondo S."/>
            <person name="Nolan M."/>
            <person name="Ohm R."/>
            <person name="Pangilinan J."/>
            <person name="Park H.-J."/>
            <person name="Ramirez L."/>
            <person name="Alfaro M."/>
            <person name="Sun H."/>
            <person name="Tritt A."/>
            <person name="Yoshinaga Y."/>
            <person name="Zwiers L.-H."/>
            <person name="Turgeon B."/>
            <person name="Goodwin S."/>
            <person name="Spatafora J."/>
            <person name="Crous P."/>
            <person name="Grigoriev I."/>
        </authorList>
    </citation>
    <scope>NUCLEOTIDE SEQUENCE</scope>
    <source>
        <strain evidence="3">CBS 675.92</strain>
    </source>
</reference>
<dbReference type="InterPro" id="IPR050931">
    <property type="entry name" value="Mito_Protein_Transport_Metaxin"/>
</dbReference>